<sequence>SAEYTKFMTDHGILPSEEADR</sequence>
<accession>A0A383S7B0</accession>
<feature type="non-terminal residue" evidence="2">
    <location>
        <position position="1"/>
    </location>
</feature>
<keyword evidence="3" id="KW-1185">Reference proteome</keyword>
<dbReference type="Proteomes" id="UP000263928">
    <property type="component" value="Unassembled WGS sequence"/>
</dbReference>
<reference evidence="3" key="1">
    <citation type="submission" date="2018-08" db="EMBL/GenBank/DDBJ databases">
        <authorList>
            <person name="Hornung B."/>
        </authorList>
    </citation>
    <scope>NUCLEOTIDE SEQUENCE [LARGE SCALE GENOMIC DNA]</scope>
</reference>
<gene>
    <name evidence="2" type="ORF">PROPAUS_1824</name>
</gene>
<organism evidence="2 3">
    <name type="scientific">Propionibacterium australiense</name>
    <dbReference type="NCBI Taxonomy" id="119981"/>
    <lineage>
        <taxon>Bacteria</taxon>
        <taxon>Bacillati</taxon>
        <taxon>Actinomycetota</taxon>
        <taxon>Actinomycetes</taxon>
        <taxon>Propionibacteriales</taxon>
        <taxon>Propionibacteriaceae</taxon>
        <taxon>Propionibacterium</taxon>
    </lineage>
</organism>
<evidence type="ECO:0000313" key="2">
    <source>
        <dbReference type="EMBL" id="SYZ33868.1"/>
    </source>
</evidence>
<evidence type="ECO:0000313" key="3">
    <source>
        <dbReference type="Proteomes" id="UP000263928"/>
    </source>
</evidence>
<proteinExistence type="predicted"/>
<feature type="region of interest" description="Disordered" evidence="1">
    <location>
        <begin position="1"/>
        <end position="21"/>
    </location>
</feature>
<evidence type="ECO:0000256" key="1">
    <source>
        <dbReference type="SAM" id="MobiDB-lite"/>
    </source>
</evidence>
<dbReference type="AlphaFoldDB" id="A0A383S7B0"/>
<protein>
    <submittedName>
        <fullName evidence="2">Uncharacterized protein</fullName>
    </submittedName>
</protein>
<name>A0A383S7B0_9ACTN</name>
<dbReference type="EMBL" id="UNQJ01000014">
    <property type="protein sequence ID" value="SYZ33868.1"/>
    <property type="molecule type" value="Genomic_DNA"/>
</dbReference>